<organism evidence="1 2">
    <name type="scientific">Amycolatopsis tolypomycina</name>
    <dbReference type="NCBI Taxonomy" id="208445"/>
    <lineage>
        <taxon>Bacteria</taxon>
        <taxon>Bacillati</taxon>
        <taxon>Actinomycetota</taxon>
        <taxon>Actinomycetes</taxon>
        <taxon>Pseudonocardiales</taxon>
        <taxon>Pseudonocardiaceae</taxon>
        <taxon>Amycolatopsis</taxon>
    </lineage>
</organism>
<reference evidence="2" key="1">
    <citation type="submission" date="2016-10" db="EMBL/GenBank/DDBJ databases">
        <authorList>
            <person name="Varghese N."/>
            <person name="Submissions S."/>
        </authorList>
    </citation>
    <scope>NUCLEOTIDE SEQUENCE [LARGE SCALE GENOMIC DNA]</scope>
    <source>
        <strain evidence="2">DSM 44544</strain>
    </source>
</reference>
<proteinExistence type="predicted"/>
<dbReference type="EMBL" id="FNSO01000003">
    <property type="protein sequence ID" value="SEB47933.1"/>
    <property type="molecule type" value="Genomic_DNA"/>
</dbReference>
<sequence>MSSPTDDATDAGRLLALGMRPKHLPARDAVYADLVRRYHEDDEFAELVKAFAEGLGMTMLAVTQQSGAVPVPREESPFELKIDEYAKRTALGNRGVDKMLHGLAHLAVAALAFPRPDDLGNPAYVGYVNVAEVDAVVRDACRVLEQRAVEAEENEDPLDTAPDLERAWRAYTRRPAAAATKDGRLAPDTTRAIITKAVRFLADQGFLVLRNTDDGGSYRTTPRYQEQVREVAASAAFRELLDLGVISITDPSGSIAVTNDPQSGGADV</sequence>
<name>A0A1H4JNV3_9PSEU</name>
<dbReference type="STRING" id="208445.SAMN04489727_2072"/>
<dbReference type="Proteomes" id="UP000199622">
    <property type="component" value="Unassembled WGS sequence"/>
</dbReference>
<evidence type="ECO:0000313" key="1">
    <source>
        <dbReference type="EMBL" id="SEB47933.1"/>
    </source>
</evidence>
<accession>A0A1H4JNV3</accession>
<protein>
    <submittedName>
        <fullName evidence="1">Uncharacterized protein</fullName>
    </submittedName>
</protein>
<dbReference type="AlphaFoldDB" id="A0A1H4JNV3"/>
<keyword evidence="2" id="KW-1185">Reference proteome</keyword>
<evidence type="ECO:0000313" key="2">
    <source>
        <dbReference type="Proteomes" id="UP000199622"/>
    </source>
</evidence>
<gene>
    <name evidence="1" type="ORF">SAMN04489727_2072</name>
</gene>